<evidence type="ECO:0000313" key="10">
    <source>
        <dbReference type="Proteomes" id="UP000785679"/>
    </source>
</evidence>
<protein>
    <recommendedName>
        <fullName evidence="3">5'-nucleotidase</fullName>
        <ecNumber evidence="3">3.1.3.5</ecNumber>
    </recommendedName>
</protein>
<keyword evidence="6" id="KW-0378">Hydrolase</keyword>
<dbReference type="InterPro" id="IPR023214">
    <property type="entry name" value="HAD_sf"/>
</dbReference>
<dbReference type="GO" id="GO:0000166">
    <property type="term" value="F:nucleotide binding"/>
    <property type="evidence" value="ECO:0007669"/>
    <property type="project" value="UniProtKB-KW"/>
</dbReference>
<evidence type="ECO:0000256" key="1">
    <source>
        <dbReference type="ARBA" id="ARBA00000815"/>
    </source>
</evidence>
<gene>
    <name evidence="9" type="ORF">FGO68_gene15065</name>
</gene>
<dbReference type="Gene3D" id="1.10.150.340">
    <property type="entry name" value="Pyrimidine 5'-nucleotidase (UMPH-1), N-terminal domain"/>
    <property type="match status" value="1"/>
</dbReference>
<evidence type="ECO:0000256" key="7">
    <source>
        <dbReference type="ARBA" id="ARBA00022842"/>
    </source>
</evidence>
<reference evidence="9" key="1">
    <citation type="submission" date="2019-06" db="EMBL/GenBank/DDBJ databases">
        <authorList>
            <person name="Zheng W."/>
        </authorList>
    </citation>
    <scope>NUCLEOTIDE SEQUENCE</scope>
    <source>
        <strain evidence="9">QDHG01</strain>
    </source>
</reference>
<dbReference type="Pfam" id="PF05822">
    <property type="entry name" value="UMPH-1"/>
    <property type="match status" value="1"/>
</dbReference>
<keyword evidence="5" id="KW-0547">Nucleotide-binding</keyword>
<evidence type="ECO:0000256" key="5">
    <source>
        <dbReference type="ARBA" id="ARBA00022741"/>
    </source>
</evidence>
<dbReference type="PANTHER" id="PTHR13045:SF0">
    <property type="entry name" value="7-METHYLGUANOSINE PHOSPHATE-SPECIFIC 5'-NUCLEOTIDASE"/>
    <property type="match status" value="1"/>
</dbReference>
<dbReference type="PANTHER" id="PTHR13045">
    <property type="entry name" value="5'-NUCLEOTIDASE"/>
    <property type="match status" value="1"/>
</dbReference>
<dbReference type="EMBL" id="RRYP01006370">
    <property type="protein sequence ID" value="TNV81255.1"/>
    <property type="molecule type" value="Genomic_DNA"/>
</dbReference>
<evidence type="ECO:0000256" key="3">
    <source>
        <dbReference type="ARBA" id="ARBA00012643"/>
    </source>
</evidence>
<comment type="caution">
    <text evidence="9">The sequence shown here is derived from an EMBL/GenBank/DDBJ whole genome shotgun (WGS) entry which is preliminary data.</text>
</comment>
<proteinExistence type="inferred from homology"/>
<comment type="similarity">
    <text evidence="2">Belongs to the pyrimidine 5'-nucleotidase family.</text>
</comment>
<evidence type="ECO:0000256" key="6">
    <source>
        <dbReference type="ARBA" id="ARBA00022801"/>
    </source>
</evidence>
<keyword evidence="10" id="KW-1185">Reference proteome</keyword>
<dbReference type="InterPro" id="IPR036412">
    <property type="entry name" value="HAD-like_sf"/>
</dbReference>
<sequence length="356" mass="41189">MSHSLLDLFRHLSKQKGAIRNFIAPAPCPVLKNFHISDHGDIHIRDCQEVAHKIREIKRQGSQNFQILTDYDQTLTKTGYVDGKKADSSFKALQDSTFIPHEIKTLTRALYEKYHKIELDLTLHPDEKSAHMIDWWEGNFNYFVQMGLKQEDHGNVVLNSRLLLRYGIQDFLSLGSKLDLPLYIVSGGISEIIEANFYAMLHNGETGEAEEGLREYWEKRVQVLSNRFIYENGQGIDYVRPVIHILNKQQFIYDTDPSIKFRKNVLIMGDILEDVQMVRESEHDIVLKVGFLNDLEANAHLMPEFMKTYDIVVTGDGSLQPINFLLKQTFAEELKLEDIHLHQDHKSFETIKTVFA</sequence>
<name>A0A8J8NVQ1_HALGN</name>
<keyword evidence="4" id="KW-0479">Metal-binding</keyword>
<evidence type="ECO:0000256" key="2">
    <source>
        <dbReference type="ARBA" id="ARBA00008389"/>
    </source>
</evidence>
<dbReference type="OrthoDB" id="10014216at2759"/>
<accession>A0A8J8NVQ1</accession>
<comment type="catalytic activity">
    <reaction evidence="1">
        <text>a ribonucleoside 5'-phosphate + H2O = a ribonucleoside + phosphate</text>
        <dbReference type="Rhea" id="RHEA:12484"/>
        <dbReference type="ChEBI" id="CHEBI:15377"/>
        <dbReference type="ChEBI" id="CHEBI:18254"/>
        <dbReference type="ChEBI" id="CHEBI:43474"/>
        <dbReference type="ChEBI" id="CHEBI:58043"/>
        <dbReference type="EC" id="3.1.3.5"/>
    </reaction>
</comment>
<dbReference type="GO" id="GO:0009117">
    <property type="term" value="P:nucleotide metabolic process"/>
    <property type="evidence" value="ECO:0007669"/>
    <property type="project" value="UniProtKB-KW"/>
</dbReference>
<dbReference type="EC" id="3.1.3.5" evidence="3"/>
<keyword evidence="8" id="KW-0546">Nucleotide metabolism</keyword>
<dbReference type="GO" id="GO:0008253">
    <property type="term" value="F:5'-nucleotidase activity"/>
    <property type="evidence" value="ECO:0007669"/>
    <property type="project" value="UniProtKB-EC"/>
</dbReference>
<dbReference type="Proteomes" id="UP000785679">
    <property type="component" value="Unassembled WGS sequence"/>
</dbReference>
<evidence type="ECO:0000256" key="8">
    <source>
        <dbReference type="ARBA" id="ARBA00023080"/>
    </source>
</evidence>
<dbReference type="Gene3D" id="3.40.50.1000">
    <property type="entry name" value="HAD superfamily/HAD-like"/>
    <property type="match status" value="1"/>
</dbReference>
<dbReference type="SUPFAM" id="SSF56784">
    <property type="entry name" value="HAD-like"/>
    <property type="match status" value="1"/>
</dbReference>
<keyword evidence="7" id="KW-0460">Magnesium</keyword>
<dbReference type="InterPro" id="IPR006434">
    <property type="entry name" value="Pyrimidine_nucleotidase_eu"/>
</dbReference>
<dbReference type="AlphaFoldDB" id="A0A8J8NVQ1"/>
<evidence type="ECO:0000256" key="4">
    <source>
        <dbReference type="ARBA" id="ARBA00022723"/>
    </source>
</evidence>
<dbReference type="GO" id="GO:0005737">
    <property type="term" value="C:cytoplasm"/>
    <property type="evidence" value="ECO:0007669"/>
    <property type="project" value="InterPro"/>
</dbReference>
<organism evidence="9 10">
    <name type="scientific">Halteria grandinella</name>
    <dbReference type="NCBI Taxonomy" id="5974"/>
    <lineage>
        <taxon>Eukaryota</taxon>
        <taxon>Sar</taxon>
        <taxon>Alveolata</taxon>
        <taxon>Ciliophora</taxon>
        <taxon>Intramacronucleata</taxon>
        <taxon>Spirotrichea</taxon>
        <taxon>Stichotrichia</taxon>
        <taxon>Sporadotrichida</taxon>
        <taxon>Halteriidae</taxon>
        <taxon>Halteria</taxon>
    </lineage>
</organism>
<evidence type="ECO:0000313" key="9">
    <source>
        <dbReference type="EMBL" id="TNV81255.1"/>
    </source>
</evidence>
<dbReference type="GO" id="GO:0000287">
    <property type="term" value="F:magnesium ion binding"/>
    <property type="evidence" value="ECO:0007669"/>
    <property type="project" value="InterPro"/>
</dbReference>